<sequence>MAPSAPKAAAKTPNKKKNKKDKVFHPKSRKAGQLERSHLRKQKLADASGKRSKNLVAKADKYAFFFHALPPDIPSLSLPEIHDIIKSVWLVRHDSLIEVERSQRRPGRPQSARELALLEMKRQDEEVYRTAIPDLSDPQTVELFRAWEDRSHDPAYLHLLRTIRVSSTNPDSLVVEHIGAREEGTRKLEKVAQAKEKVNQANREASRKEAEIAARDASKMDLD</sequence>
<keyword evidence="4" id="KW-1185">Reference proteome</keyword>
<dbReference type="OrthoDB" id="270284at2759"/>
<accession>A0A5N5QTQ7</accession>
<comment type="caution">
    <text evidence="3">The sequence shown here is derived from an EMBL/GenBank/DDBJ whole genome shotgun (WGS) entry which is preliminary data.</text>
</comment>
<dbReference type="PANTHER" id="PTHR13349">
    <property type="entry name" value="TRANSLATION MACHINERY-ASSOCIATED PROTEIN 16"/>
    <property type="match status" value="1"/>
</dbReference>
<evidence type="ECO:0000313" key="4">
    <source>
        <dbReference type="Proteomes" id="UP000383932"/>
    </source>
</evidence>
<name>A0A5N5QTQ7_9AGAM</name>
<dbReference type="EMBL" id="SSOP01000014">
    <property type="protein sequence ID" value="KAB5594961.1"/>
    <property type="molecule type" value="Genomic_DNA"/>
</dbReference>
<dbReference type="Proteomes" id="UP000383932">
    <property type="component" value="Unassembled WGS sequence"/>
</dbReference>
<organism evidence="3 4">
    <name type="scientific">Ceratobasidium theobromae</name>
    <dbReference type="NCBI Taxonomy" id="1582974"/>
    <lineage>
        <taxon>Eukaryota</taxon>
        <taxon>Fungi</taxon>
        <taxon>Dikarya</taxon>
        <taxon>Basidiomycota</taxon>
        <taxon>Agaricomycotina</taxon>
        <taxon>Agaricomycetes</taxon>
        <taxon>Cantharellales</taxon>
        <taxon>Ceratobasidiaceae</taxon>
        <taxon>Ceratobasidium</taxon>
    </lineage>
</organism>
<comment type="similarity">
    <text evidence="1">Belongs to the TMA16 family.</text>
</comment>
<reference evidence="3 4" key="1">
    <citation type="journal article" date="2019" name="Fungal Biol. Biotechnol.">
        <title>Draft genome sequence of fastidious pathogen Ceratobasidium theobromae, which causes vascular-streak dieback in Theobroma cacao.</title>
        <authorList>
            <person name="Ali S.S."/>
            <person name="Asman A."/>
            <person name="Shao J."/>
            <person name="Firmansyah A.P."/>
            <person name="Susilo A.W."/>
            <person name="Rosmana A."/>
            <person name="McMahon P."/>
            <person name="Junaid M."/>
            <person name="Guest D."/>
            <person name="Kheng T.Y."/>
            <person name="Meinhardt L.W."/>
            <person name="Bailey B.A."/>
        </authorList>
    </citation>
    <scope>NUCLEOTIDE SEQUENCE [LARGE SCALE GENOMIC DNA]</scope>
    <source>
        <strain evidence="3 4">CT2</strain>
    </source>
</reference>
<dbReference type="AlphaFoldDB" id="A0A5N5QTQ7"/>
<feature type="region of interest" description="Disordered" evidence="2">
    <location>
        <begin position="191"/>
        <end position="223"/>
    </location>
</feature>
<dbReference type="InterPro" id="IPR038356">
    <property type="entry name" value="Tma16_sf"/>
</dbReference>
<gene>
    <name evidence="3" type="ORF">CTheo_1594</name>
</gene>
<dbReference type="GO" id="GO:0005634">
    <property type="term" value="C:nucleus"/>
    <property type="evidence" value="ECO:0007669"/>
    <property type="project" value="TreeGrafter"/>
</dbReference>
<evidence type="ECO:0000256" key="1">
    <source>
        <dbReference type="ARBA" id="ARBA00034127"/>
    </source>
</evidence>
<evidence type="ECO:0008006" key="5">
    <source>
        <dbReference type="Google" id="ProtNLM"/>
    </source>
</evidence>
<evidence type="ECO:0000313" key="3">
    <source>
        <dbReference type="EMBL" id="KAB5594961.1"/>
    </source>
</evidence>
<feature type="compositionally biased region" description="Low complexity" evidence="2">
    <location>
        <begin position="1"/>
        <end position="12"/>
    </location>
</feature>
<dbReference type="Gene3D" id="1.20.1440.170">
    <property type="entry name" value="Translation machinery-associated protein 16-like"/>
    <property type="match status" value="1"/>
</dbReference>
<evidence type="ECO:0000256" key="2">
    <source>
        <dbReference type="SAM" id="MobiDB-lite"/>
    </source>
</evidence>
<proteinExistence type="inferred from homology"/>
<dbReference type="Pfam" id="PF11176">
    <property type="entry name" value="Tma16"/>
    <property type="match status" value="1"/>
</dbReference>
<dbReference type="InterPro" id="IPR021346">
    <property type="entry name" value="Tma16"/>
</dbReference>
<protein>
    <recommendedName>
        <fullName evidence="5">Translation machinery-associated protein 16</fullName>
    </recommendedName>
</protein>
<feature type="compositionally biased region" description="Basic residues" evidence="2">
    <location>
        <begin position="13"/>
        <end position="30"/>
    </location>
</feature>
<feature type="region of interest" description="Disordered" evidence="2">
    <location>
        <begin position="1"/>
        <end position="52"/>
    </location>
</feature>
<dbReference type="PANTHER" id="PTHR13349:SF2">
    <property type="entry name" value="TRANSLATION MACHINERY-ASSOCIATED PROTEIN 16"/>
    <property type="match status" value="1"/>
</dbReference>